<comment type="caution">
    <text evidence="2">The sequence shown here is derived from an EMBL/GenBank/DDBJ whole genome shotgun (WGS) entry which is preliminary data.</text>
</comment>
<name>A0AAV7LKP5_PLEWA</name>
<evidence type="ECO:0000313" key="3">
    <source>
        <dbReference type="Proteomes" id="UP001066276"/>
    </source>
</evidence>
<dbReference type="Proteomes" id="UP001066276">
    <property type="component" value="Chromosome 11"/>
</dbReference>
<evidence type="ECO:0000256" key="1">
    <source>
        <dbReference type="SAM" id="MobiDB-lite"/>
    </source>
</evidence>
<reference evidence="2" key="1">
    <citation type="journal article" date="2022" name="bioRxiv">
        <title>Sequencing and chromosome-scale assembly of the giantPleurodeles waltlgenome.</title>
        <authorList>
            <person name="Brown T."/>
            <person name="Elewa A."/>
            <person name="Iarovenko S."/>
            <person name="Subramanian E."/>
            <person name="Araus A.J."/>
            <person name="Petzold A."/>
            <person name="Susuki M."/>
            <person name="Suzuki K.-i.T."/>
            <person name="Hayashi T."/>
            <person name="Toyoda A."/>
            <person name="Oliveira C."/>
            <person name="Osipova E."/>
            <person name="Leigh N.D."/>
            <person name="Simon A."/>
            <person name="Yun M.H."/>
        </authorList>
    </citation>
    <scope>NUCLEOTIDE SEQUENCE</scope>
    <source>
        <strain evidence="2">20211129_DDA</strain>
        <tissue evidence="2">Liver</tissue>
    </source>
</reference>
<dbReference type="EMBL" id="JANPWB010000015">
    <property type="protein sequence ID" value="KAJ1091583.1"/>
    <property type="molecule type" value="Genomic_DNA"/>
</dbReference>
<dbReference type="AlphaFoldDB" id="A0AAV7LKP5"/>
<evidence type="ECO:0000313" key="2">
    <source>
        <dbReference type="EMBL" id="KAJ1091583.1"/>
    </source>
</evidence>
<gene>
    <name evidence="2" type="ORF">NDU88_004702</name>
</gene>
<proteinExistence type="predicted"/>
<accession>A0AAV7LKP5</accession>
<protein>
    <submittedName>
        <fullName evidence="2">Uncharacterized protein</fullName>
    </submittedName>
</protein>
<sequence length="192" mass="21711">MFDETVLLTFVQMRSDYGLPEMERLCYFQVRQWVSQPSVRHGVQRGLTPFKKWLVTKPSNRHLVAELYGLLCQSVPYSKPASHRLITVSALATGLQIGLALEMVLQNIIAHCGSTATPTHQGWLNHLRYLLGMEKMLLMLAAQGDSYRCMLQQKSRTDPEKEEVDKVDEEDVGHGLGTGLQLQQGEEENLLT</sequence>
<feature type="region of interest" description="Disordered" evidence="1">
    <location>
        <begin position="153"/>
        <end position="192"/>
    </location>
</feature>
<keyword evidence="3" id="KW-1185">Reference proteome</keyword>
<feature type="compositionally biased region" description="Acidic residues" evidence="1">
    <location>
        <begin position="160"/>
        <end position="171"/>
    </location>
</feature>
<organism evidence="2 3">
    <name type="scientific">Pleurodeles waltl</name>
    <name type="common">Iberian ribbed newt</name>
    <dbReference type="NCBI Taxonomy" id="8319"/>
    <lineage>
        <taxon>Eukaryota</taxon>
        <taxon>Metazoa</taxon>
        <taxon>Chordata</taxon>
        <taxon>Craniata</taxon>
        <taxon>Vertebrata</taxon>
        <taxon>Euteleostomi</taxon>
        <taxon>Amphibia</taxon>
        <taxon>Batrachia</taxon>
        <taxon>Caudata</taxon>
        <taxon>Salamandroidea</taxon>
        <taxon>Salamandridae</taxon>
        <taxon>Pleurodelinae</taxon>
        <taxon>Pleurodeles</taxon>
    </lineage>
</organism>